<organism evidence="2 3">
    <name type="scientific">Schaedlerella arabinosiphila</name>
    <dbReference type="NCBI Taxonomy" id="2044587"/>
    <lineage>
        <taxon>Bacteria</taxon>
        <taxon>Bacillati</taxon>
        <taxon>Bacillota</taxon>
        <taxon>Clostridia</taxon>
        <taxon>Lachnospirales</taxon>
        <taxon>Lachnospiraceae</taxon>
        <taxon>Schaedlerella</taxon>
    </lineage>
</organism>
<dbReference type="Proteomes" id="UP000274920">
    <property type="component" value="Unassembled WGS sequence"/>
</dbReference>
<dbReference type="EMBL" id="RHJS01000002">
    <property type="protein sequence ID" value="RRK33958.1"/>
    <property type="molecule type" value="Genomic_DNA"/>
</dbReference>
<gene>
    <name evidence="2" type="ORF">EBB54_23325</name>
</gene>
<protein>
    <submittedName>
        <fullName evidence="2">Uncharacterized protein</fullName>
    </submittedName>
</protein>
<name>A0A426DML3_9FIRM</name>
<keyword evidence="1" id="KW-1133">Transmembrane helix</keyword>
<feature type="transmembrane region" description="Helical" evidence="1">
    <location>
        <begin position="31"/>
        <end position="51"/>
    </location>
</feature>
<evidence type="ECO:0000313" key="2">
    <source>
        <dbReference type="EMBL" id="RRK33958.1"/>
    </source>
</evidence>
<sequence length="66" mass="7881">MVDIVCCVNHIYFICPLFNDFLKAFQSVYQFPYIMCYNILCDFVSLIFSLIRVRNALWEYITQGKP</sequence>
<keyword evidence="1" id="KW-0472">Membrane</keyword>
<evidence type="ECO:0000313" key="3">
    <source>
        <dbReference type="Proteomes" id="UP000274920"/>
    </source>
</evidence>
<evidence type="ECO:0000256" key="1">
    <source>
        <dbReference type="SAM" id="Phobius"/>
    </source>
</evidence>
<keyword evidence="3" id="KW-1185">Reference proteome</keyword>
<keyword evidence="1" id="KW-0812">Transmembrane</keyword>
<proteinExistence type="predicted"/>
<dbReference type="AlphaFoldDB" id="A0A426DML3"/>
<reference evidence="2" key="1">
    <citation type="submission" date="2018-10" db="EMBL/GenBank/DDBJ databases">
        <title>Schaedlerella arabinophila gen. nov. sp. nov., isolated from the mouse intestinal tract and comparative analysis with the genome of the closely related altered Schaedler flora strain ASF502.</title>
        <authorList>
            <person name="Miyake S."/>
            <person name="Soh M."/>
            <person name="Seedorf H."/>
        </authorList>
    </citation>
    <scope>NUCLEOTIDE SEQUENCE [LARGE SCALE GENOMIC DNA]</scope>
    <source>
        <strain evidence="2">DSM 106076</strain>
    </source>
</reference>
<comment type="caution">
    <text evidence="2">The sequence shown here is derived from an EMBL/GenBank/DDBJ whole genome shotgun (WGS) entry which is preliminary data.</text>
</comment>
<accession>A0A426DML3</accession>